<dbReference type="Pfam" id="PF24758">
    <property type="entry name" value="LRR_At5g56370"/>
    <property type="match status" value="1"/>
</dbReference>
<dbReference type="InterPro" id="IPR036047">
    <property type="entry name" value="F-box-like_dom_sf"/>
</dbReference>
<dbReference type="Proteomes" id="UP000015105">
    <property type="component" value="Chromosome 3D"/>
</dbReference>
<dbReference type="AlphaFoldDB" id="A0A453G6I9"/>
<feature type="region of interest" description="Disordered" evidence="1">
    <location>
        <begin position="1"/>
        <end position="24"/>
    </location>
</feature>
<dbReference type="InterPro" id="IPR055411">
    <property type="entry name" value="LRR_FXL15/At3g58940/PEG3-like"/>
</dbReference>
<dbReference type="STRING" id="200361.A0A453G6I9"/>
<dbReference type="InterPro" id="IPR053781">
    <property type="entry name" value="F-box_AtFBL13-like"/>
</dbReference>
<feature type="domain" description="F-box" evidence="2">
    <location>
        <begin position="69"/>
        <end position="116"/>
    </location>
</feature>
<dbReference type="EnsemblPlants" id="AET3Gv20900200.1">
    <property type="protein sequence ID" value="AET3Gv20900200.1"/>
    <property type="gene ID" value="AET3Gv20900200"/>
</dbReference>
<accession>A0A453G6I9</accession>
<dbReference type="InterPro" id="IPR001810">
    <property type="entry name" value="F-box_dom"/>
</dbReference>
<dbReference type="InterPro" id="IPR006566">
    <property type="entry name" value="FBD"/>
</dbReference>
<dbReference type="InterPro" id="IPR055302">
    <property type="entry name" value="F-box_dom-containing"/>
</dbReference>
<name>A0A453G6I9_AEGTS</name>
<reference evidence="4" key="2">
    <citation type="journal article" date="2017" name="Nat. Plants">
        <title>The Aegilops tauschii genome reveals multiple impacts of transposons.</title>
        <authorList>
            <person name="Zhao G."/>
            <person name="Zou C."/>
            <person name="Li K."/>
            <person name="Wang K."/>
            <person name="Li T."/>
            <person name="Gao L."/>
            <person name="Zhang X."/>
            <person name="Wang H."/>
            <person name="Yang Z."/>
            <person name="Liu X."/>
            <person name="Jiang W."/>
            <person name="Mao L."/>
            <person name="Kong X."/>
            <person name="Jiao Y."/>
            <person name="Jia J."/>
        </authorList>
    </citation>
    <scope>NUCLEOTIDE SEQUENCE [LARGE SCALE GENOMIC DNA]</scope>
    <source>
        <strain evidence="4">cv. AL8/78</strain>
    </source>
</reference>
<proteinExistence type="predicted"/>
<dbReference type="PROSITE" id="PS50181">
    <property type="entry name" value="FBOX"/>
    <property type="match status" value="1"/>
</dbReference>
<evidence type="ECO:0000313" key="4">
    <source>
        <dbReference type="Proteomes" id="UP000015105"/>
    </source>
</evidence>
<dbReference type="SUPFAM" id="SSF52058">
    <property type="entry name" value="L domain-like"/>
    <property type="match status" value="1"/>
</dbReference>
<protein>
    <recommendedName>
        <fullName evidence="2">F-box domain-containing protein</fullName>
    </recommendedName>
</protein>
<evidence type="ECO:0000313" key="3">
    <source>
        <dbReference type="EnsemblPlants" id="AET3Gv20900200.1"/>
    </source>
</evidence>
<organism evidence="3 4">
    <name type="scientific">Aegilops tauschii subsp. strangulata</name>
    <name type="common">Goatgrass</name>
    <dbReference type="NCBI Taxonomy" id="200361"/>
    <lineage>
        <taxon>Eukaryota</taxon>
        <taxon>Viridiplantae</taxon>
        <taxon>Streptophyta</taxon>
        <taxon>Embryophyta</taxon>
        <taxon>Tracheophyta</taxon>
        <taxon>Spermatophyta</taxon>
        <taxon>Magnoliopsida</taxon>
        <taxon>Liliopsida</taxon>
        <taxon>Poales</taxon>
        <taxon>Poaceae</taxon>
        <taxon>BOP clade</taxon>
        <taxon>Pooideae</taxon>
        <taxon>Triticodae</taxon>
        <taxon>Triticeae</taxon>
        <taxon>Triticinae</taxon>
        <taxon>Aegilops</taxon>
    </lineage>
</organism>
<reference evidence="3" key="3">
    <citation type="journal article" date="2017" name="Nature">
        <title>Genome sequence of the progenitor of the wheat D genome Aegilops tauschii.</title>
        <authorList>
            <person name="Luo M.C."/>
            <person name="Gu Y.Q."/>
            <person name="Puiu D."/>
            <person name="Wang H."/>
            <person name="Twardziok S.O."/>
            <person name="Deal K.R."/>
            <person name="Huo N."/>
            <person name="Zhu T."/>
            <person name="Wang L."/>
            <person name="Wang Y."/>
            <person name="McGuire P.E."/>
            <person name="Liu S."/>
            <person name="Long H."/>
            <person name="Ramasamy R.K."/>
            <person name="Rodriguez J.C."/>
            <person name="Van S.L."/>
            <person name="Yuan L."/>
            <person name="Wang Z."/>
            <person name="Xia Z."/>
            <person name="Xiao L."/>
            <person name="Anderson O.D."/>
            <person name="Ouyang S."/>
            <person name="Liang Y."/>
            <person name="Zimin A.V."/>
            <person name="Pertea G."/>
            <person name="Qi P."/>
            <person name="Bennetzen J.L."/>
            <person name="Dai X."/>
            <person name="Dawson M.W."/>
            <person name="Muller H.G."/>
            <person name="Kugler K."/>
            <person name="Rivarola-Duarte L."/>
            <person name="Spannagl M."/>
            <person name="Mayer K.F.X."/>
            <person name="Lu F.H."/>
            <person name="Bevan M.W."/>
            <person name="Leroy P."/>
            <person name="Li P."/>
            <person name="You F.M."/>
            <person name="Sun Q."/>
            <person name="Liu Z."/>
            <person name="Lyons E."/>
            <person name="Wicker T."/>
            <person name="Salzberg S.L."/>
            <person name="Devos K.M."/>
            <person name="Dvorak J."/>
        </authorList>
    </citation>
    <scope>NUCLEOTIDE SEQUENCE [LARGE SCALE GENOMIC DNA]</scope>
    <source>
        <strain evidence="3">cv. AL8/78</strain>
    </source>
</reference>
<dbReference type="SUPFAM" id="SSF81383">
    <property type="entry name" value="F-box domain"/>
    <property type="match status" value="1"/>
</dbReference>
<sequence>PQSTHARALRSKPSCPPAAAMNPAMAAELRRRESESVLFSRLLSFAHSALPDPPVSAAARLSALLLPHDDHISRLPDALLRNIVSRLPVKDAARTAALSSRWRGVWRSAPLVLADAHLLPDLIPAVTRADARRVPSVVSLILAAHPGPFRCIHLTVSHLEEYQGPLARWLGLLAAKGTQELVLANRPPPVVLRLPAAIFGIDTLTRLYLALWKFPDIPRTAYFPNLRELGLCTVVIESRHLDSILARSPVLETLCLQGNMLMDRLTINSRSIRCVYVVATSDLDITVEEAPQLQRLIVWVASTCKGGSPRKTIKIGRVQALGLIGYLEPEFHTLQVGDTTIKPSAKPSPFTMLPTVKILGLKVRFGVRNEAKMLPCFLRCFPKVERLHIESKETIESSSKINLKFWKESGTIASICSSVNLIIFHNFRGDQCELCFLKFILESAQMLTKLVVVYRKGTFASLAEARSKVDPLFDVSWASKCCSLRLVQSALAEGEGLKILNFKRGSNFSLSDPLAFTGRC</sequence>
<dbReference type="Pfam" id="PF08387">
    <property type="entry name" value="FBD"/>
    <property type="match status" value="1"/>
</dbReference>
<dbReference type="Gramene" id="AET3Gv20900200.1">
    <property type="protein sequence ID" value="AET3Gv20900200.1"/>
    <property type="gene ID" value="AET3Gv20900200"/>
</dbReference>
<reference evidence="3" key="4">
    <citation type="submission" date="2019-03" db="UniProtKB">
        <authorList>
            <consortium name="EnsemblPlants"/>
        </authorList>
    </citation>
    <scope>IDENTIFICATION</scope>
</reference>
<dbReference type="Pfam" id="PF00646">
    <property type="entry name" value="F-box"/>
    <property type="match status" value="1"/>
</dbReference>
<dbReference type="PANTHER" id="PTHR32141:SF41">
    <property type="entry name" value="OS04G0208600 PROTEIN"/>
    <property type="match status" value="1"/>
</dbReference>
<keyword evidence="4" id="KW-1185">Reference proteome</keyword>
<dbReference type="PANTHER" id="PTHR32141">
    <property type="match status" value="1"/>
</dbReference>
<dbReference type="CDD" id="cd22160">
    <property type="entry name" value="F-box_AtFBL13-like"/>
    <property type="match status" value="1"/>
</dbReference>
<evidence type="ECO:0000259" key="2">
    <source>
        <dbReference type="PROSITE" id="PS50181"/>
    </source>
</evidence>
<reference evidence="4" key="1">
    <citation type="journal article" date="2014" name="Science">
        <title>Ancient hybridizations among the ancestral genomes of bread wheat.</title>
        <authorList>
            <consortium name="International Wheat Genome Sequencing Consortium,"/>
            <person name="Marcussen T."/>
            <person name="Sandve S.R."/>
            <person name="Heier L."/>
            <person name="Spannagl M."/>
            <person name="Pfeifer M."/>
            <person name="Jakobsen K.S."/>
            <person name="Wulff B.B."/>
            <person name="Steuernagel B."/>
            <person name="Mayer K.F."/>
            <person name="Olsen O.A."/>
        </authorList>
    </citation>
    <scope>NUCLEOTIDE SEQUENCE [LARGE SCALE GENOMIC DNA]</scope>
    <source>
        <strain evidence="4">cv. AL8/78</strain>
    </source>
</reference>
<evidence type="ECO:0000256" key="1">
    <source>
        <dbReference type="SAM" id="MobiDB-lite"/>
    </source>
</evidence>
<dbReference type="Gene3D" id="1.20.1280.50">
    <property type="match status" value="1"/>
</dbReference>
<reference evidence="3" key="5">
    <citation type="journal article" date="2021" name="G3 (Bethesda)">
        <title>Aegilops tauschii genome assembly Aet v5.0 features greater sequence contiguity and improved annotation.</title>
        <authorList>
            <person name="Wang L."/>
            <person name="Zhu T."/>
            <person name="Rodriguez J.C."/>
            <person name="Deal K.R."/>
            <person name="Dubcovsky J."/>
            <person name="McGuire P.E."/>
            <person name="Lux T."/>
            <person name="Spannagl M."/>
            <person name="Mayer K.F.X."/>
            <person name="Baldrich P."/>
            <person name="Meyers B.C."/>
            <person name="Huo N."/>
            <person name="Gu Y.Q."/>
            <person name="Zhou H."/>
            <person name="Devos K.M."/>
            <person name="Bennetzen J.L."/>
            <person name="Unver T."/>
            <person name="Budak H."/>
            <person name="Gulick P.J."/>
            <person name="Galiba G."/>
            <person name="Kalapos B."/>
            <person name="Nelson D.R."/>
            <person name="Li P."/>
            <person name="You F.M."/>
            <person name="Luo M.C."/>
            <person name="Dvorak J."/>
        </authorList>
    </citation>
    <scope>NUCLEOTIDE SEQUENCE [LARGE SCALE GENOMIC DNA]</scope>
    <source>
        <strain evidence="3">cv. AL8/78</strain>
    </source>
</reference>